<comment type="caution">
    <text evidence="1">The sequence shown here is derived from an EMBL/GenBank/DDBJ whole genome shotgun (WGS) entry which is preliminary data.</text>
</comment>
<dbReference type="InterPro" id="IPR027417">
    <property type="entry name" value="P-loop_NTPase"/>
</dbReference>
<evidence type="ECO:0000313" key="1">
    <source>
        <dbReference type="EMBL" id="KAK4780438.1"/>
    </source>
</evidence>
<keyword evidence="2" id="KW-1185">Reference proteome</keyword>
<dbReference type="Proteomes" id="UP001345219">
    <property type="component" value="Chromosome 13"/>
</dbReference>
<evidence type="ECO:0000313" key="2">
    <source>
        <dbReference type="Proteomes" id="UP001345219"/>
    </source>
</evidence>
<proteinExistence type="predicted"/>
<sequence length="90" mass="10275">MDKLVGYNSQYPLFEVCTQLYRHPLPSNTVLAAREMGSEEMDATIGEEVGYNIRFEDCSSARTVLEYLTDGMPLLECYKVNILEEAMKEL</sequence>
<dbReference type="AlphaFoldDB" id="A0AAN7QZ60"/>
<gene>
    <name evidence="1" type="ORF">SAY87_016544</name>
</gene>
<dbReference type="Gene3D" id="3.40.50.300">
    <property type="entry name" value="P-loop containing nucleotide triphosphate hydrolases"/>
    <property type="match status" value="1"/>
</dbReference>
<reference evidence="1 2" key="1">
    <citation type="journal article" date="2023" name="Hortic Res">
        <title>Pangenome of water caltrop reveals structural variations and asymmetric subgenome divergence after allopolyploidization.</title>
        <authorList>
            <person name="Zhang X."/>
            <person name="Chen Y."/>
            <person name="Wang L."/>
            <person name="Yuan Y."/>
            <person name="Fang M."/>
            <person name="Shi L."/>
            <person name="Lu R."/>
            <person name="Comes H.P."/>
            <person name="Ma Y."/>
            <person name="Chen Y."/>
            <person name="Huang G."/>
            <person name="Zhou Y."/>
            <person name="Zheng Z."/>
            <person name="Qiu Y."/>
        </authorList>
    </citation>
    <scope>NUCLEOTIDE SEQUENCE [LARGE SCALE GENOMIC DNA]</scope>
    <source>
        <tissue evidence="1">Roots</tissue>
    </source>
</reference>
<name>A0AAN7QZ60_9MYRT</name>
<organism evidence="1 2">
    <name type="scientific">Trapa incisa</name>
    <dbReference type="NCBI Taxonomy" id="236973"/>
    <lineage>
        <taxon>Eukaryota</taxon>
        <taxon>Viridiplantae</taxon>
        <taxon>Streptophyta</taxon>
        <taxon>Embryophyta</taxon>
        <taxon>Tracheophyta</taxon>
        <taxon>Spermatophyta</taxon>
        <taxon>Magnoliopsida</taxon>
        <taxon>eudicotyledons</taxon>
        <taxon>Gunneridae</taxon>
        <taxon>Pentapetalae</taxon>
        <taxon>rosids</taxon>
        <taxon>malvids</taxon>
        <taxon>Myrtales</taxon>
        <taxon>Lythraceae</taxon>
        <taxon>Trapa</taxon>
    </lineage>
</organism>
<dbReference type="EMBL" id="JAXIOK010000001">
    <property type="protein sequence ID" value="KAK4780438.1"/>
    <property type="molecule type" value="Genomic_DNA"/>
</dbReference>
<protein>
    <submittedName>
        <fullName evidence="1">Uncharacterized protein</fullName>
    </submittedName>
</protein>
<accession>A0AAN7QZ60</accession>